<protein>
    <recommendedName>
        <fullName evidence="4">LamG-like jellyroll fold domain-containing protein</fullName>
    </recommendedName>
</protein>
<evidence type="ECO:0000256" key="2">
    <source>
        <dbReference type="ARBA" id="ARBA00023157"/>
    </source>
</evidence>
<proteinExistence type="predicted"/>
<evidence type="ECO:0000313" key="6">
    <source>
        <dbReference type="Proteomes" id="UP001144280"/>
    </source>
</evidence>
<comment type="caution">
    <text evidence="5">The sequence shown here is derived from an EMBL/GenBank/DDBJ whole genome shotgun (WGS) entry which is preliminary data.</text>
</comment>
<feature type="domain" description="LamG-like jellyroll fold" evidence="4">
    <location>
        <begin position="979"/>
        <end position="1125"/>
    </location>
</feature>
<evidence type="ECO:0000259" key="4">
    <source>
        <dbReference type="SMART" id="SM00560"/>
    </source>
</evidence>
<evidence type="ECO:0000313" key="5">
    <source>
        <dbReference type="EMBL" id="GLI02452.1"/>
    </source>
</evidence>
<keyword evidence="6" id="KW-1185">Reference proteome</keyword>
<reference evidence="5" key="1">
    <citation type="submission" date="2022-12" db="EMBL/GenBank/DDBJ databases">
        <title>New Phytohabitans aurantiacus sp. RD004123 nov., an actinomycete isolated from soil.</title>
        <authorList>
            <person name="Triningsih D.W."/>
            <person name="Harunari E."/>
            <person name="Igarashi Y."/>
        </authorList>
    </citation>
    <scope>NUCLEOTIDE SEQUENCE</scope>
    <source>
        <strain evidence="5">RD004123</strain>
    </source>
</reference>
<dbReference type="SUPFAM" id="SSF49899">
    <property type="entry name" value="Concanavalin A-like lectins/glucanases"/>
    <property type="match status" value="2"/>
</dbReference>
<keyword evidence="2" id="KW-1015">Disulfide bond</keyword>
<dbReference type="PANTHER" id="PTHR46943:SF1">
    <property type="entry name" value="PENTRAXIN-RELATED PROTEIN PTX3"/>
    <property type="match status" value="1"/>
</dbReference>
<keyword evidence="1" id="KW-0732">Signal</keyword>
<dbReference type="InterPro" id="IPR013320">
    <property type="entry name" value="ConA-like_dom_sf"/>
</dbReference>
<sequence length="1140" mass="119136">MDSTGKGPVVFGAKRWLRGVGLAAGLAALMAVYTHGPGREEPATPVALDTGVRQTEVDAAALAAASGTPVEIGAFRNEYREVYANPDGSRTAVEHVRPVRMLRGGRWVGVDATLVRRPDGSIGPRAATVGLLLSGGGQGPFAAMERSGRRLALSWPGTLPAPVLDGATATYRNVLPDVDLVVTADVDGFSHVLVVKTADAARHPTLSKLELPVRADGLAIRQTATGGVEAVDASGGAVFEAPTPLMWDAGAAVRRPLGVQVGARSLTLVPDQRLLTDPATRFPIVIDPVWKSSSRSGWAMVASGYPGEKYWKFDGASHEGMGECPVASGTCAGVGVKRLFYAIPTSAYKGKTILSATFRVTLYHTYDDTARPARLHLTGAISSATTWNNQPSWKTLQDEASPSKPTGSCTSTNQNAEFTATDAVTTAASKGWATTTFGLRADDEGSHLQWKRFCNNALLEVNYNTAPSTPKQSELTLSPGGACVYGSAAPYTDVPPKLNAVLRDPDHSSAHAESLKAEFKVYWTNPSTGALEERHYTTSAKPSGSTFYYTVPASIPENVVLAWEVRASDGTAWSAWSSAGDQTRCQFVYDKTRPAAPAVTSADFPDDDQGHDGVGRYGGFRFQSNSADVSEYWYGVNQNPSANNKVTTTVGGGPVEIRIMATKAGPNWLSVVAVDRAGKTSSTGVHLFIVNQEPATGEWRMEDDPGSGQAVEVRGGTGAVAAGGVTFGVPGPGGAADRAVRLDGTAGTALTAGSGLLDTSRSFAVSAWARAAATDGSAVAVSVDGSGEPGFTLGYHHNAWALRVPVTDVDTLSEWRVSGGSPVAGEWAHLTGVFDHEKGVLTLYVNGTVAGSGTRRSAWVARGAVQIGRSTTKAGPENLWRGDLADVRVFDRIATPQEIGDLVKLAPKRRGYWPLNDAANGASPEATGGQDLALSGGPAIYLPQDPILDPPALVGDGHLLLDGVDDHAATAGPVTATKDSFTVTARVRLAAAAPGRAMAVLSAPGVNTSAFVVRYSPGSDAWELVLPHADQRGDVATTSLIDDQRVPSADPSGQHLAVVYDGFADEIRLYVDGQLADSAVAPHPGYWNATGGLQVGRALVDGAWGEHFAGAIDDVRVYSGAADATVVQLLAQPVIEQPDL</sequence>
<dbReference type="SMART" id="SM00560">
    <property type="entry name" value="LamGL"/>
    <property type="match status" value="2"/>
</dbReference>
<evidence type="ECO:0000256" key="3">
    <source>
        <dbReference type="SAM" id="MobiDB-lite"/>
    </source>
</evidence>
<feature type="region of interest" description="Disordered" evidence="3">
    <location>
        <begin position="392"/>
        <end position="414"/>
    </location>
</feature>
<dbReference type="EMBL" id="BSDI01000062">
    <property type="protein sequence ID" value="GLI02452.1"/>
    <property type="molecule type" value="Genomic_DNA"/>
</dbReference>
<accession>A0ABQ5R8J3</accession>
<dbReference type="Gene3D" id="2.60.120.200">
    <property type="match status" value="2"/>
</dbReference>
<evidence type="ECO:0000256" key="1">
    <source>
        <dbReference type="ARBA" id="ARBA00022729"/>
    </source>
</evidence>
<dbReference type="NCBIfam" id="NF033679">
    <property type="entry name" value="DNRLRE_dom"/>
    <property type="match status" value="1"/>
</dbReference>
<dbReference type="Pfam" id="PF13385">
    <property type="entry name" value="Laminin_G_3"/>
    <property type="match status" value="2"/>
</dbReference>
<dbReference type="Proteomes" id="UP001144280">
    <property type="component" value="Unassembled WGS sequence"/>
</dbReference>
<gene>
    <name evidence="5" type="ORF">Pa4123_77300</name>
</gene>
<dbReference type="InterPro" id="IPR006558">
    <property type="entry name" value="LamG-like"/>
</dbReference>
<organism evidence="5 6">
    <name type="scientific">Phytohabitans aurantiacus</name>
    <dbReference type="NCBI Taxonomy" id="3016789"/>
    <lineage>
        <taxon>Bacteria</taxon>
        <taxon>Bacillati</taxon>
        <taxon>Actinomycetota</taxon>
        <taxon>Actinomycetes</taxon>
        <taxon>Micromonosporales</taxon>
        <taxon>Micromonosporaceae</taxon>
    </lineage>
</organism>
<name>A0ABQ5R8J3_9ACTN</name>
<dbReference type="PANTHER" id="PTHR46943">
    <property type="entry name" value="PENTRAXIN-RELATED PROTEIN PTX3"/>
    <property type="match status" value="1"/>
</dbReference>
<feature type="domain" description="LamG-like jellyroll fold" evidence="4">
    <location>
        <begin position="761"/>
        <end position="897"/>
    </location>
</feature>
<dbReference type="InterPro" id="IPR042837">
    <property type="entry name" value="PTX3"/>
</dbReference>